<sequence>MSRFSQEVATPCPRRSKGSKFGDESNDGSESFTNLWEESLESCDNTMNVDFTTEIRAPLLTGAKPRRKTKASTSFAIHNDIDERPAPAIRTQKRETRVAMGTSNRKTSLLAQPAQRFRPRVSFAPTPLKHTQQRRENEPQKPITKPKTQKNNELLMEINGEGGDQAKDSSKKDIPRNTLYIPPDDNTVASAFMGLFSPLKSNNLDYRIPANTEISSLETQQLARKRQAKLSLSSSPQRPPLQPSTKVAQESYVRVDVAGKNGGKENIPPGMALIDISGKKLPFMDVKKPSDGGLRDSRFATNRLRSVIASNTASKPLAVRAANKSLKKVNDCNRENPKVSIATGATTKEADRLLNTRTFEAVKSSTVSNPLKNSGTLLKASISRNSLKHLNKEYPLICENITNPSMYNDNWLSHQEVILTQLINGLFNHANHNMKSKDSAMLRHEFLSLYQGSYFTTLYKRLQASLLYGALSIPKDILTRNSRLRKDLGMKRKFLDFWLQTYDLRALRAAMETVTGRRILNPKTSNSASQSSINGTASGKGQGLRKRLENALDAFLVQNQDMDSQEHELNAEDSEDFGKAYRRTVLRSIMIVILLDKAQMCHTTAVSSCLFVDSSSYKSSHAVLQGLARFLLPSCGDVIKALSQLDCQLFYEQQPLKEYSYEISNLAVDLRDGVRLTRIIELLLYPSASCLDVECPDAEHSDMTLSESGSESSQWPLSQHLKFPCLSRAVKLFNAKTGLDALASTEYGRQLVCNVNPEDIVDGHREKTIALLWGLVSKWGLSGIIDLKDLKKEIKILRERGASQLSERIEDSESYPLSDETEEPAFLLRHWASLVALLQGVQQESLGTSFADGSVYECIVDEYKEYVLGPSHGCLFDGSQSSLNERLKLLGCSAQFVNLISPGISKTRTLDSESTTGALAFLCSRFLSTTKRVRAATVLQNAWRRVLTCRELQRRIVAKAVAIQCAVVVQTRERILWAKGVILQWWRMAKAKQRRRATRPTKLRPLRRYRY</sequence>
<dbReference type="OrthoDB" id="76388at2759"/>
<dbReference type="GO" id="GO:0005516">
    <property type="term" value="F:calmodulin binding"/>
    <property type="evidence" value="ECO:0007669"/>
    <property type="project" value="UniProtKB-KW"/>
</dbReference>
<dbReference type="SUPFAM" id="SSF47576">
    <property type="entry name" value="Calponin-homology domain, CH-domain"/>
    <property type="match status" value="1"/>
</dbReference>
<comment type="subcellular location">
    <subcellularLocation>
        <location evidence="1">Cytoplasm</location>
    </subcellularLocation>
</comment>
<dbReference type="GO" id="GO:0000278">
    <property type="term" value="P:mitotic cell cycle"/>
    <property type="evidence" value="ECO:0007669"/>
    <property type="project" value="TreeGrafter"/>
</dbReference>
<dbReference type="InterPro" id="IPR036872">
    <property type="entry name" value="CH_dom_sf"/>
</dbReference>
<evidence type="ECO:0000313" key="7">
    <source>
        <dbReference type="Proteomes" id="UP000034291"/>
    </source>
</evidence>
<evidence type="ECO:0000256" key="4">
    <source>
        <dbReference type="SAM" id="MobiDB-lite"/>
    </source>
</evidence>
<dbReference type="InterPro" id="IPR001715">
    <property type="entry name" value="CH_dom"/>
</dbReference>
<dbReference type="PROSITE" id="PS50021">
    <property type="entry name" value="CH"/>
    <property type="match status" value="1"/>
</dbReference>
<accession>A0A0F8V668</accession>
<evidence type="ECO:0000256" key="2">
    <source>
        <dbReference type="ARBA" id="ARBA00022490"/>
    </source>
</evidence>
<organism evidence="6 7">
    <name type="scientific">Aspergillus rambellii</name>
    <dbReference type="NCBI Taxonomy" id="308745"/>
    <lineage>
        <taxon>Eukaryota</taxon>
        <taxon>Fungi</taxon>
        <taxon>Dikarya</taxon>
        <taxon>Ascomycota</taxon>
        <taxon>Pezizomycotina</taxon>
        <taxon>Eurotiomycetes</taxon>
        <taxon>Eurotiomycetidae</taxon>
        <taxon>Eurotiales</taxon>
        <taxon>Aspergillaceae</taxon>
        <taxon>Aspergillus</taxon>
        <taxon>Aspergillus subgen. Nidulantes</taxon>
    </lineage>
</organism>
<dbReference type="EMBL" id="JZBS01000061">
    <property type="protein sequence ID" value="KKK27248.1"/>
    <property type="molecule type" value="Genomic_DNA"/>
</dbReference>
<dbReference type="PANTHER" id="PTHR22706:SF1">
    <property type="entry name" value="ASSEMBLY FACTOR FOR SPINDLE MICROTUBULES"/>
    <property type="match status" value="1"/>
</dbReference>
<dbReference type="GO" id="GO:0007051">
    <property type="term" value="P:spindle organization"/>
    <property type="evidence" value="ECO:0007669"/>
    <property type="project" value="TreeGrafter"/>
</dbReference>
<keyword evidence="3" id="KW-0112">Calmodulin-binding</keyword>
<evidence type="ECO:0000256" key="1">
    <source>
        <dbReference type="ARBA" id="ARBA00004496"/>
    </source>
</evidence>
<proteinExistence type="predicted"/>
<feature type="domain" description="Calponin-homology (CH)" evidence="5">
    <location>
        <begin position="642"/>
        <end position="780"/>
    </location>
</feature>
<dbReference type="GO" id="GO:0051295">
    <property type="term" value="P:establishment of meiotic spindle localization"/>
    <property type="evidence" value="ECO:0007669"/>
    <property type="project" value="TreeGrafter"/>
</dbReference>
<evidence type="ECO:0000256" key="3">
    <source>
        <dbReference type="ARBA" id="ARBA00022860"/>
    </source>
</evidence>
<feature type="region of interest" description="Disordered" evidence="4">
    <location>
        <begin position="1"/>
        <end position="33"/>
    </location>
</feature>
<feature type="region of interest" description="Disordered" evidence="4">
    <location>
        <begin position="225"/>
        <end position="248"/>
    </location>
</feature>
<feature type="region of interest" description="Disordered" evidence="4">
    <location>
        <begin position="123"/>
        <end position="152"/>
    </location>
</feature>
<dbReference type="Proteomes" id="UP000034291">
    <property type="component" value="Unassembled WGS sequence"/>
</dbReference>
<dbReference type="Gene3D" id="1.10.418.10">
    <property type="entry name" value="Calponin-like domain"/>
    <property type="match status" value="1"/>
</dbReference>
<reference evidence="6 7" key="1">
    <citation type="submission" date="2015-02" db="EMBL/GenBank/DDBJ databases">
        <title>Draft Genome Sequences of Two Closely-Related Aflatoxigenic Aspergillus Species Obtained from the Cote d'Ivoire.</title>
        <authorList>
            <person name="Moore G.G."/>
            <person name="Beltz S.B."/>
            <person name="Mack B.M."/>
        </authorList>
    </citation>
    <scope>NUCLEOTIDE SEQUENCE [LARGE SCALE GENOMIC DNA]</scope>
    <source>
        <strain evidence="6 7">SRRC1468</strain>
    </source>
</reference>
<dbReference type="GO" id="GO:0000922">
    <property type="term" value="C:spindle pole"/>
    <property type="evidence" value="ECO:0007669"/>
    <property type="project" value="TreeGrafter"/>
</dbReference>
<keyword evidence="7" id="KW-1185">Reference proteome</keyword>
<dbReference type="STRING" id="308745.A0A0F8V668"/>
<dbReference type="PANTHER" id="PTHR22706">
    <property type="entry name" value="ASSEMBLY FACTOR FOR SPINDLE MICROTUBULES"/>
    <property type="match status" value="1"/>
</dbReference>
<comment type="caution">
    <text evidence="6">The sequence shown here is derived from an EMBL/GenBank/DDBJ whole genome shotgun (WGS) entry which is preliminary data.</text>
</comment>
<feature type="compositionally biased region" description="Polar residues" evidence="4">
    <location>
        <begin position="522"/>
        <end position="539"/>
    </location>
</feature>
<name>A0A0F8V668_9EURO</name>
<dbReference type="CDD" id="cd21223">
    <property type="entry name" value="CH_ASPM_rpt1"/>
    <property type="match status" value="1"/>
</dbReference>
<protein>
    <recommendedName>
        <fullName evidence="5">Calponin-homology (CH) domain-containing protein</fullName>
    </recommendedName>
</protein>
<evidence type="ECO:0000259" key="5">
    <source>
        <dbReference type="PROSITE" id="PS50021"/>
    </source>
</evidence>
<gene>
    <name evidence="6" type="ORF">ARAM_006791</name>
</gene>
<dbReference type="GO" id="GO:0005737">
    <property type="term" value="C:cytoplasm"/>
    <property type="evidence" value="ECO:0007669"/>
    <property type="project" value="UniProtKB-SubCell"/>
</dbReference>
<keyword evidence="2" id="KW-0963">Cytoplasm</keyword>
<feature type="region of interest" description="Disordered" evidence="4">
    <location>
        <begin position="518"/>
        <end position="542"/>
    </location>
</feature>
<dbReference type="InterPro" id="IPR051185">
    <property type="entry name" value="ASPM"/>
</dbReference>
<evidence type="ECO:0000313" key="6">
    <source>
        <dbReference type="EMBL" id="KKK27248.1"/>
    </source>
</evidence>
<dbReference type="AlphaFoldDB" id="A0A0F8V668"/>